<protein>
    <submittedName>
        <fullName evidence="2">Uncharacterized protein</fullName>
    </submittedName>
</protein>
<feature type="compositionally biased region" description="Basic residues" evidence="1">
    <location>
        <begin position="62"/>
        <end position="74"/>
    </location>
</feature>
<feature type="region of interest" description="Disordered" evidence="1">
    <location>
        <begin position="1"/>
        <end position="27"/>
    </location>
</feature>
<accession>A0A7S2TU77</accession>
<dbReference type="EMBL" id="HBHP01022454">
    <property type="protein sequence ID" value="CAD9769976.1"/>
    <property type="molecule type" value="Transcribed_RNA"/>
</dbReference>
<gene>
    <name evidence="2" type="ORF">LSP00402_LOCUS13960</name>
</gene>
<dbReference type="AlphaFoldDB" id="A0A7S2TU77"/>
<evidence type="ECO:0000313" key="2">
    <source>
        <dbReference type="EMBL" id="CAD9769976.1"/>
    </source>
</evidence>
<reference evidence="2" key="1">
    <citation type="submission" date="2021-01" db="EMBL/GenBank/DDBJ databases">
        <authorList>
            <person name="Corre E."/>
            <person name="Pelletier E."/>
            <person name="Niang G."/>
            <person name="Scheremetjew M."/>
            <person name="Finn R."/>
            <person name="Kale V."/>
            <person name="Holt S."/>
            <person name="Cochrane G."/>
            <person name="Meng A."/>
            <person name="Brown T."/>
            <person name="Cohen L."/>
        </authorList>
    </citation>
    <scope>NUCLEOTIDE SEQUENCE</scope>
    <source>
        <strain evidence="2">CCMP622</strain>
    </source>
</reference>
<feature type="compositionally biased region" description="Basic and acidic residues" evidence="1">
    <location>
        <begin position="157"/>
        <end position="178"/>
    </location>
</feature>
<evidence type="ECO:0000256" key="1">
    <source>
        <dbReference type="SAM" id="MobiDB-lite"/>
    </source>
</evidence>
<name>A0A7S2TU77_9EUKA</name>
<sequence length="230" mass="25220">MEYQRKGLGTTTRGGGYPREGYPLLDANEGAGWDLAEKLLQKRKEAGWVSEPTRAEGNDDRKHHHHHHYQRQQHQHSNANDAAATAAAAAAAATQETTSSSSTISSQRVNRSPHLSAPNNPNNPLLNLLSPTSWQSLLFGGKNNGNNNHPAASQSKSTEDDAKTTSSDIRSRASDAHDIKKRKRPSLRQAAEQLHRLSAAEALSHRFFEDLPSTEEVARVAKARGARRMV</sequence>
<feature type="region of interest" description="Disordered" evidence="1">
    <location>
        <begin position="43"/>
        <end position="190"/>
    </location>
</feature>
<organism evidence="2">
    <name type="scientific">Lotharella oceanica</name>
    <dbReference type="NCBI Taxonomy" id="641309"/>
    <lineage>
        <taxon>Eukaryota</taxon>
        <taxon>Sar</taxon>
        <taxon>Rhizaria</taxon>
        <taxon>Cercozoa</taxon>
        <taxon>Chlorarachniophyceae</taxon>
        <taxon>Lotharella</taxon>
    </lineage>
</organism>
<feature type="compositionally biased region" description="Low complexity" evidence="1">
    <location>
        <begin position="82"/>
        <end position="131"/>
    </location>
</feature>
<proteinExistence type="predicted"/>